<feature type="transmembrane region" description="Helical" evidence="1">
    <location>
        <begin position="44"/>
        <end position="62"/>
    </location>
</feature>
<dbReference type="AlphaFoldDB" id="A0A268F1E2"/>
<evidence type="ECO:0000313" key="2">
    <source>
        <dbReference type="EMBL" id="MUG68936.1"/>
    </source>
</evidence>
<dbReference type="RefSeq" id="WP_095263775.1">
    <property type="nucleotide sequence ID" value="NZ_NPBY01000013.1"/>
</dbReference>
<keyword evidence="5" id="KW-1185">Reference proteome</keyword>
<sequence>MNKAQKNIFLHFVYLVLIIVLFAIGSDMLTEYRAEARTRFEHNLYYETAVLILCFGGIGVVLGLSGLKRSRGGRIGLNKSKLLLLALPSLLVTISPLLAHFGVFDFYESLYEYILEHHDITMVSSIIFGHSFFTSFVKK</sequence>
<evidence type="ECO:0000313" key="5">
    <source>
        <dbReference type="Proteomes" id="UP000435177"/>
    </source>
</evidence>
<dbReference type="EMBL" id="NPBY01000013">
    <property type="protein sequence ID" value="PAD79179.1"/>
    <property type="molecule type" value="Genomic_DNA"/>
</dbReference>
<name>A0A268F1E2_9BACL</name>
<reference evidence="3 4" key="1">
    <citation type="submission" date="2017-07" db="EMBL/GenBank/DDBJ databases">
        <title>Isolation and whole genome analysis of endospore-forming bacteria from heroin.</title>
        <authorList>
            <person name="Kalinowski J."/>
            <person name="Ahrens B."/>
            <person name="Al-Dilaimi A."/>
            <person name="Winkler A."/>
            <person name="Wibberg D."/>
            <person name="Schleenbecker U."/>
            <person name="Ruckert C."/>
            <person name="Wolfel R."/>
            <person name="Grass G."/>
        </authorList>
    </citation>
    <scope>NUCLEOTIDE SEQUENCE [LARGE SCALE GENOMIC DNA]</scope>
    <source>
        <strain evidence="3 4">7537-G1</strain>
    </source>
</reference>
<feature type="transmembrane region" description="Helical" evidence="1">
    <location>
        <begin position="7"/>
        <end position="24"/>
    </location>
</feature>
<gene>
    <name evidence="3" type="ORF">CHH67_04395</name>
    <name evidence="2" type="ORF">GNP94_23500</name>
</gene>
<feature type="transmembrane region" description="Helical" evidence="1">
    <location>
        <begin position="120"/>
        <end position="137"/>
    </location>
</feature>
<dbReference type="EMBL" id="WOAA01000042">
    <property type="protein sequence ID" value="MUG68936.1"/>
    <property type="molecule type" value="Genomic_DNA"/>
</dbReference>
<evidence type="ECO:0000313" key="3">
    <source>
        <dbReference type="EMBL" id="PAD79179.1"/>
    </source>
</evidence>
<evidence type="ECO:0000256" key="1">
    <source>
        <dbReference type="SAM" id="Phobius"/>
    </source>
</evidence>
<keyword evidence="1" id="KW-0472">Membrane</keyword>
<accession>A0A268F1E2</accession>
<feature type="transmembrane region" description="Helical" evidence="1">
    <location>
        <begin position="82"/>
        <end position="100"/>
    </location>
</feature>
<keyword evidence="1" id="KW-0812">Transmembrane</keyword>
<organism evidence="3 4">
    <name type="scientific">Paenibacillus campinasensis</name>
    <dbReference type="NCBI Taxonomy" id="66347"/>
    <lineage>
        <taxon>Bacteria</taxon>
        <taxon>Bacillati</taxon>
        <taxon>Bacillota</taxon>
        <taxon>Bacilli</taxon>
        <taxon>Bacillales</taxon>
        <taxon>Paenibacillaceae</taxon>
        <taxon>Paenibacillus</taxon>
    </lineage>
</organism>
<dbReference type="Proteomes" id="UP000215596">
    <property type="component" value="Unassembled WGS sequence"/>
</dbReference>
<evidence type="ECO:0000313" key="4">
    <source>
        <dbReference type="Proteomes" id="UP000215596"/>
    </source>
</evidence>
<proteinExistence type="predicted"/>
<protein>
    <submittedName>
        <fullName evidence="3">Uncharacterized protein</fullName>
    </submittedName>
</protein>
<dbReference type="Proteomes" id="UP000435177">
    <property type="component" value="Unassembled WGS sequence"/>
</dbReference>
<keyword evidence="1" id="KW-1133">Transmembrane helix</keyword>
<comment type="caution">
    <text evidence="3">The sequence shown here is derived from an EMBL/GenBank/DDBJ whole genome shotgun (WGS) entry which is preliminary data.</text>
</comment>
<reference evidence="2 5" key="2">
    <citation type="submission" date="2019-11" db="EMBL/GenBank/DDBJ databases">
        <title>Draft genome sequences of five Paenibacillus species of dairy origin.</title>
        <authorList>
            <person name="Olajide A.M."/>
            <person name="Chen S."/>
            <person name="Lapointe G."/>
        </authorList>
    </citation>
    <scope>NUCLEOTIDE SEQUENCE [LARGE SCALE GENOMIC DNA]</scope>
    <source>
        <strain evidence="2 5">3CS1</strain>
    </source>
</reference>